<dbReference type="PANTHER" id="PTHR47878:SF1">
    <property type="entry name" value="FLAVODOXIN_FERREDOXIN--NADP REDUCTASE"/>
    <property type="match status" value="1"/>
</dbReference>
<keyword evidence="12" id="KW-1185">Reference proteome</keyword>
<evidence type="ECO:0000256" key="9">
    <source>
        <dbReference type="ARBA" id="ARBA00047776"/>
    </source>
</evidence>
<protein>
    <recommendedName>
        <fullName evidence="3">ferredoxin--NADP(+) reductase</fullName>
        <ecNumber evidence="3">1.18.1.2</ecNumber>
    </recommendedName>
</protein>
<dbReference type="InterPro" id="IPR051930">
    <property type="entry name" value="FNR_type-1"/>
</dbReference>
<evidence type="ECO:0000256" key="1">
    <source>
        <dbReference type="ARBA" id="ARBA00001974"/>
    </source>
</evidence>
<dbReference type="RefSeq" id="WP_310261157.1">
    <property type="nucleotide sequence ID" value="NZ_JAVDXU010000001.1"/>
</dbReference>
<dbReference type="InterPro" id="IPR017927">
    <property type="entry name" value="FAD-bd_FR_type"/>
</dbReference>
<dbReference type="InterPro" id="IPR017938">
    <property type="entry name" value="Riboflavin_synthase-like_b-brl"/>
</dbReference>
<name>A0ABU1YH16_ROSSA</name>
<dbReference type="EC" id="1.18.1.2" evidence="3"/>
<evidence type="ECO:0000256" key="2">
    <source>
        <dbReference type="ARBA" id="ARBA00008312"/>
    </source>
</evidence>
<evidence type="ECO:0000313" key="12">
    <source>
        <dbReference type="Proteomes" id="UP001180453"/>
    </source>
</evidence>
<dbReference type="PANTHER" id="PTHR47878">
    <property type="entry name" value="OXIDOREDUCTASE FAD/NAD(P)-BINDING DOMAIN PROTEIN"/>
    <property type="match status" value="1"/>
</dbReference>
<keyword evidence="7" id="KW-0521">NADP</keyword>
<dbReference type="Pfam" id="PF00175">
    <property type="entry name" value="NAD_binding_1"/>
    <property type="match status" value="1"/>
</dbReference>
<keyword evidence="8 11" id="KW-0560">Oxidoreductase</keyword>
<proteinExistence type="inferred from homology"/>
<evidence type="ECO:0000256" key="7">
    <source>
        <dbReference type="ARBA" id="ARBA00022857"/>
    </source>
</evidence>
<evidence type="ECO:0000256" key="6">
    <source>
        <dbReference type="ARBA" id="ARBA00022827"/>
    </source>
</evidence>
<evidence type="ECO:0000256" key="3">
    <source>
        <dbReference type="ARBA" id="ARBA00013223"/>
    </source>
</evidence>
<organism evidence="11 12">
    <name type="scientific">Roseateles saccharophilus</name>
    <name type="common">Pseudomonas saccharophila</name>
    <dbReference type="NCBI Taxonomy" id="304"/>
    <lineage>
        <taxon>Bacteria</taxon>
        <taxon>Pseudomonadati</taxon>
        <taxon>Pseudomonadota</taxon>
        <taxon>Betaproteobacteria</taxon>
        <taxon>Burkholderiales</taxon>
        <taxon>Sphaerotilaceae</taxon>
        <taxon>Roseateles</taxon>
    </lineage>
</organism>
<dbReference type="InterPro" id="IPR008333">
    <property type="entry name" value="Cbr1-like_FAD-bd_dom"/>
</dbReference>
<dbReference type="Gene3D" id="2.40.30.10">
    <property type="entry name" value="Translation factors"/>
    <property type="match status" value="1"/>
</dbReference>
<dbReference type="SUPFAM" id="SSF63380">
    <property type="entry name" value="Riboflavin synthase domain-like"/>
    <property type="match status" value="1"/>
</dbReference>
<keyword evidence="4" id="KW-0285">Flavoprotein</keyword>
<dbReference type="PRINTS" id="PR00371">
    <property type="entry name" value="FPNCR"/>
</dbReference>
<dbReference type="InterPro" id="IPR039261">
    <property type="entry name" value="FNR_nucleotide-bd"/>
</dbReference>
<dbReference type="Gene3D" id="3.40.50.80">
    <property type="entry name" value="Nucleotide-binding domain of ferredoxin-NADP reductase (FNR) module"/>
    <property type="match status" value="1"/>
</dbReference>
<dbReference type="EMBL" id="JAVDXU010000001">
    <property type="protein sequence ID" value="MDR7268156.1"/>
    <property type="molecule type" value="Genomic_DNA"/>
</dbReference>
<dbReference type="SUPFAM" id="SSF52343">
    <property type="entry name" value="Ferredoxin reductase-like, C-terminal NADP-linked domain"/>
    <property type="match status" value="1"/>
</dbReference>
<dbReference type="Pfam" id="PF00970">
    <property type="entry name" value="FAD_binding_6"/>
    <property type="match status" value="1"/>
</dbReference>
<evidence type="ECO:0000256" key="5">
    <source>
        <dbReference type="ARBA" id="ARBA00022741"/>
    </source>
</evidence>
<dbReference type="InterPro" id="IPR001709">
    <property type="entry name" value="Flavoprot_Pyr_Nucl_cyt_Rdtase"/>
</dbReference>
<reference evidence="11 12" key="1">
    <citation type="submission" date="2023-07" db="EMBL/GenBank/DDBJ databases">
        <title>Sorghum-associated microbial communities from plants grown in Nebraska, USA.</title>
        <authorList>
            <person name="Schachtman D."/>
        </authorList>
    </citation>
    <scope>NUCLEOTIDE SEQUENCE [LARGE SCALE GENOMIC DNA]</scope>
    <source>
        <strain evidence="11 12">BE314</strain>
    </source>
</reference>
<evidence type="ECO:0000259" key="10">
    <source>
        <dbReference type="PROSITE" id="PS51384"/>
    </source>
</evidence>
<accession>A0ABU1YH16</accession>
<keyword evidence="6" id="KW-0274">FAD</keyword>
<comment type="similarity">
    <text evidence="2">Belongs to the ferredoxin--NADP reductase type 1 family.</text>
</comment>
<dbReference type="Proteomes" id="UP001180453">
    <property type="component" value="Unassembled WGS sequence"/>
</dbReference>
<comment type="caution">
    <text evidence="11">The sequence shown here is derived from an EMBL/GenBank/DDBJ whole genome shotgun (WGS) entry which is preliminary data.</text>
</comment>
<comment type="cofactor">
    <cofactor evidence="1">
        <name>FAD</name>
        <dbReference type="ChEBI" id="CHEBI:57692"/>
    </cofactor>
</comment>
<dbReference type="InterPro" id="IPR001433">
    <property type="entry name" value="OxRdtase_FAD/NAD-bd"/>
</dbReference>
<dbReference type="InterPro" id="IPR033892">
    <property type="entry name" value="FNR_bac"/>
</dbReference>
<evidence type="ECO:0000256" key="4">
    <source>
        <dbReference type="ARBA" id="ARBA00022630"/>
    </source>
</evidence>
<dbReference type="PROSITE" id="PS51384">
    <property type="entry name" value="FAD_FR"/>
    <property type="match status" value="1"/>
</dbReference>
<comment type="catalytic activity">
    <reaction evidence="9">
        <text>2 reduced [2Fe-2S]-[ferredoxin] + NADP(+) + H(+) = 2 oxidized [2Fe-2S]-[ferredoxin] + NADPH</text>
        <dbReference type="Rhea" id="RHEA:20125"/>
        <dbReference type="Rhea" id="RHEA-COMP:10000"/>
        <dbReference type="Rhea" id="RHEA-COMP:10001"/>
        <dbReference type="ChEBI" id="CHEBI:15378"/>
        <dbReference type="ChEBI" id="CHEBI:33737"/>
        <dbReference type="ChEBI" id="CHEBI:33738"/>
        <dbReference type="ChEBI" id="CHEBI:57783"/>
        <dbReference type="ChEBI" id="CHEBI:58349"/>
        <dbReference type="EC" id="1.18.1.2"/>
    </reaction>
</comment>
<sequence>MSHLFDAQVLDVRHWTDRQFSFTCTRDPGFRFQSGQFTMLGLMVEGKPLLRAYSVVSPHWEETLEFLSIKVPDGPLTSRLQHIQAGDTVHIGRKASGTLLTQNLLPGRHLYLLATGTGLAPFMAMVRDPEVYELYEKVILVHGCRQVAELAYEDVITRELPDNEYFGDQVRDKLIYYPTVTREPFRNQGRIPVLMQTGKLASDIGLPPLCKDNDRFMLCGSPEMLRDTRALFDDMDLSEGNMSHPGHFVIERAFVEK</sequence>
<keyword evidence="5" id="KW-0547">Nucleotide-binding</keyword>
<evidence type="ECO:0000313" key="11">
    <source>
        <dbReference type="EMBL" id="MDR7268156.1"/>
    </source>
</evidence>
<dbReference type="GO" id="GO:0004324">
    <property type="term" value="F:ferredoxin-NADP+ reductase activity"/>
    <property type="evidence" value="ECO:0007669"/>
    <property type="project" value="UniProtKB-EC"/>
</dbReference>
<evidence type="ECO:0000256" key="8">
    <source>
        <dbReference type="ARBA" id="ARBA00023002"/>
    </source>
</evidence>
<gene>
    <name evidence="11" type="ORF">J2X20_000785</name>
</gene>
<dbReference type="CDD" id="cd06195">
    <property type="entry name" value="FNR1"/>
    <property type="match status" value="1"/>
</dbReference>
<feature type="domain" description="FAD-binding FR-type" evidence="10">
    <location>
        <begin position="2"/>
        <end position="102"/>
    </location>
</feature>